<feature type="signal peptide" evidence="2">
    <location>
        <begin position="1"/>
        <end position="20"/>
    </location>
</feature>
<dbReference type="Pfam" id="PF13573">
    <property type="entry name" value="SprB"/>
    <property type="match status" value="1"/>
</dbReference>
<keyword evidence="1 2" id="KW-0732">Signal</keyword>
<name>A0A5D0QTJ1_9FLAO</name>
<dbReference type="InterPro" id="IPR025667">
    <property type="entry name" value="SprB_repeat"/>
</dbReference>
<evidence type="ECO:0000256" key="1">
    <source>
        <dbReference type="ARBA" id="ARBA00022729"/>
    </source>
</evidence>
<evidence type="ECO:0000259" key="4">
    <source>
        <dbReference type="Pfam" id="PF19081"/>
    </source>
</evidence>
<protein>
    <submittedName>
        <fullName evidence="5">T9SS type A sorting domain-containing protein</fullName>
    </submittedName>
</protein>
<organism evidence="5 6">
    <name type="scientific">Bizionia algoritergicola</name>
    <dbReference type="NCBI Taxonomy" id="291187"/>
    <lineage>
        <taxon>Bacteria</taxon>
        <taxon>Pseudomonadati</taxon>
        <taxon>Bacteroidota</taxon>
        <taxon>Flavobacteriia</taxon>
        <taxon>Flavobacteriales</taxon>
        <taxon>Flavobacteriaceae</taxon>
        <taxon>Bizionia</taxon>
    </lineage>
</organism>
<evidence type="ECO:0000313" key="6">
    <source>
        <dbReference type="Proteomes" id="UP000324358"/>
    </source>
</evidence>
<dbReference type="Pfam" id="PF18962">
    <property type="entry name" value="Por_Secre_tail"/>
    <property type="match status" value="1"/>
</dbReference>
<dbReference type="NCBIfam" id="TIGR04183">
    <property type="entry name" value="Por_Secre_tail"/>
    <property type="match status" value="1"/>
</dbReference>
<dbReference type="OrthoDB" id="9805017at2"/>
<evidence type="ECO:0000259" key="3">
    <source>
        <dbReference type="Pfam" id="PF18962"/>
    </source>
</evidence>
<evidence type="ECO:0000313" key="5">
    <source>
        <dbReference type="EMBL" id="TYB72136.1"/>
    </source>
</evidence>
<reference evidence="5 6" key="1">
    <citation type="submission" date="2019-08" db="EMBL/GenBank/DDBJ databases">
        <title>Genomes of Antarctic Bizionia species.</title>
        <authorList>
            <person name="Bowman J.P."/>
        </authorList>
    </citation>
    <scope>NUCLEOTIDE SEQUENCE [LARGE SCALE GENOMIC DNA]</scope>
    <source>
        <strain evidence="5 6">APA-1</strain>
    </source>
</reference>
<dbReference type="Proteomes" id="UP000324358">
    <property type="component" value="Unassembled WGS sequence"/>
</dbReference>
<dbReference type="InterPro" id="IPR026444">
    <property type="entry name" value="Secre_tail"/>
</dbReference>
<feature type="domain" description="Ig-like" evidence="4">
    <location>
        <begin position="631"/>
        <end position="709"/>
    </location>
</feature>
<dbReference type="InterPro" id="IPR044023">
    <property type="entry name" value="Ig_7"/>
</dbReference>
<dbReference type="EMBL" id="VSKL01000005">
    <property type="protein sequence ID" value="TYB72136.1"/>
    <property type="molecule type" value="Genomic_DNA"/>
</dbReference>
<dbReference type="Pfam" id="PF19081">
    <property type="entry name" value="Ig_7"/>
    <property type="match status" value="3"/>
</dbReference>
<dbReference type="AlphaFoldDB" id="A0A5D0QTJ1"/>
<feature type="domain" description="Secretion system C-terminal sorting" evidence="3">
    <location>
        <begin position="726"/>
        <end position="795"/>
    </location>
</feature>
<keyword evidence="6" id="KW-1185">Reference proteome</keyword>
<accession>A0A5D0QTJ1</accession>
<feature type="domain" description="Ig-like" evidence="4">
    <location>
        <begin position="334"/>
        <end position="404"/>
    </location>
</feature>
<dbReference type="RefSeq" id="WP_066257200.1">
    <property type="nucleotide sequence ID" value="NZ_VSKL01000005.1"/>
</dbReference>
<feature type="chain" id="PRO_5022772929" evidence="2">
    <location>
        <begin position="21"/>
        <end position="797"/>
    </location>
</feature>
<dbReference type="Gene3D" id="2.60.40.740">
    <property type="match status" value="1"/>
</dbReference>
<feature type="domain" description="Ig-like" evidence="4">
    <location>
        <begin position="175"/>
        <end position="245"/>
    </location>
</feature>
<evidence type="ECO:0000256" key="2">
    <source>
        <dbReference type="SAM" id="SignalP"/>
    </source>
</evidence>
<sequence length="797" mass="83748">MKFKLYLFPLAVLCQFIIFGQTIDQQNSPEESSTLGTNYPNAGGQSFTAGLTGTLTQIDLKIVSNDFASTVQGFDLIIYEGNGYSGNVLNTTETYFPLSFGPNQISFTLANSGIAITTGTMYTLRLIMLENFDMDTSITSPGTSYPNGGLYFQEGSTGFYNLGDMWFITYVTTGPDAPTASAQSVCSGATVADLVATGTDLKWYTAETGGTALANTTELSSVTYYVSQTVNGTESDRTSVSVTVSTAITVTATSTNVSCNGDNDGSITTTVSGGTAPYIYFWSNGETTASISNLPSGTYNLLSIIDDNGCELGGGFGDTSALSVTISEPAFLNAPTAEAQAFCGLSTVADLAPESSSTIIWYNVATEGSALESTTELTTGTYYVSEANANGCESERTSVSVTINEAPTVTIEAETASFCAQEDATITAIATESATSSDFQGGYTPSNWSSSTFLSDGFVDETNAPSSIQIWGGNTGSGNLGDTEYTIQCILETTISFSWNYASGGSASDDYPLVRISGAPTLFNGFDQNGSSSQSGTMTITVPANSYFAFTMRTLTNQNGGANVTVSNFVAATSTNLSSYSWAATDGGTISGSTTNALITAETSGVYTVTTIGSNGCEATDSVDVTIVEAPNAPTATTEITYEIGDTANALTATTGGTGLLWYTTETGGIGDVNPPTPSTDTIGTTSYWVTSTNANGCESERVEIVVNIQDTLGLQEVEVLKNIRMYPNPTNGHVSISFPNSLESKITVYDLNGRLLLNKTETTTKSIIDLSNYEDGVYLLKIEVNHNEIIKRVIKY</sequence>
<gene>
    <name evidence="5" type="ORF">ES675_13330</name>
</gene>
<proteinExistence type="predicted"/>
<comment type="caution">
    <text evidence="5">The sequence shown here is derived from an EMBL/GenBank/DDBJ whole genome shotgun (WGS) entry which is preliminary data.</text>
</comment>